<feature type="region of interest" description="Disordered" evidence="1">
    <location>
        <begin position="399"/>
        <end position="434"/>
    </location>
</feature>
<evidence type="ECO:0000256" key="2">
    <source>
        <dbReference type="SAM" id="Phobius"/>
    </source>
</evidence>
<feature type="signal peptide" evidence="3">
    <location>
        <begin position="1"/>
        <end position="24"/>
    </location>
</feature>
<feature type="chain" id="PRO_5005188577" evidence="3">
    <location>
        <begin position="25"/>
        <end position="581"/>
    </location>
</feature>
<dbReference type="AlphaFoldDB" id="A0A0G4F0Q7"/>
<reference evidence="4" key="1">
    <citation type="submission" date="2014-11" db="EMBL/GenBank/DDBJ databases">
        <authorList>
            <person name="Otto D Thomas"/>
            <person name="Naeem Raeece"/>
        </authorList>
    </citation>
    <scope>NUCLEOTIDE SEQUENCE</scope>
</reference>
<dbReference type="VEuPathDB" id="CryptoDB:Cvel_2601"/>
<feature type="region of interest" description="Disordered" evidence="1">
    <location>
        <begin position="328"/>
        <end position="357"/>
    </location>
</feature>
<keyword evidence="2" id="KW-0812">Transmembrane</keyword>
<organism evidence="4">
    <name type="scientific">Chromera velia CCMP2878</name>
    <dbReference type="NCBI Taxonomy" id="1169474"/>
    <lineage>
        <taxon>Eukaryota</taxon>
        <taxon>Sar</taxon>
        <taxon>Alveolata</taxon>
        <taxon>Colpodellida</taxon>
        <taxon>Chromeraceae</taxon>
        <taxon>Chromera</taxon>
    </lineage>
</organism>
<protein>
    <submittedName>
        <fullName evidence="4">Uncharacterized protein</fullName>
    </submittedName>
</protein>
<sequence length="581" mass="63589">MPVGTRSFRTQFTASCLILMLCSAHCIQVSNKAEHHAGTLARLSEYGLARSRAEHAFSSFVSKKETKTQLVEHRQLDSIGGECRYHLSDGQKIKQVEEHPCCRKGEHSYILPMNLLQRELLFLYLRATDDFLETPQKAVSLERVGGAFSLVALHYKPEVEGDILDCTVNDVKAGWKRCRPDMTSKQEVDMLMDLVKSIKERPCGRESFSQSLKDGTLLLRDIAECRMTDEDAQKVRELDQNAGTGRTACDIYLSAEKRMYIESAPDDETRNARTKEHKKELVDWMDKEGGIEKAVASEAKQVDALTEDAGAFLDLDGALPVPLSLSKLKRSSERGSSPSTWDVKMGHGRGGLHPSATLASSPELIEIGDLTLADARLPSFHTFSKDKLDLTDDRGQSIFGPPVLDKSLDGEGKQNNASSKTSFTQAEEVEGSSDPSLRFSLLESLDQIGFGDPLGPSSSSSNSSASSSLAREGAATGMVQLVKRDWESKEIDAQTMELREVLKHIGHLLLGIVMIAAGILCFALMILWPWSFLIAILIGLIFCAAGGHELSNGWAGCIIMSLGNPWLPLMAGGVLVAAEAF</sequence>
<evidence type="ECO:0000256" key="1">
    <source>
        <dbReference type="SAM" id="MobiDB-lite"/>
    </source>
</evidence>
<keyword evidence="2" id="KW-0472">Membrane</keyword>
<keyword evidence="3" id="KW-0732">Signal</keyword>
<evidence type="ECO:0000313" key="4">
    <source>
        <dbReference type="EMBL" id="CEM05309.1"/>
    </source>
</evidence>
<dbReference type="EMBL" id="CDMZ01000044">
    <property type="protein sequence ID" value="CEM05309.1"/>
    <property type="molecule type" value="Genomic_DNA"/>
</dbReference>
<feature type="transmembrane region" description="Helical" evidence="2">
    <location>
        <begin position="530"/>
        <end position="547"/>
    </location>
</feature>
<evidence type="ECO:0000256" key="3">
    <source>
        <dbReference type="SAM" id="SignalP"/>
    </source>
</evidence>
<accession>A0A0G4F0Q7</accession>
<gene>
    <name evidence="4" type="ORF">Cvel_2601</name>
</gene>
<feature type="transmembrane region" description="Helical" evidence="2">
    <location>
        <begin position="505"/>
        <end position="523"/>
    </location>
</feature>
<feature type="transmembrane region" description="Helical" evidence="2">
    <location>
        <begin position="553"/>
        <end position="578"/>
    </location>
</feature>
<feature type="compositionally biased region" description="Polar residues" evidence="1">
    <location>
        <begin position="413"/>
        <end position="425"/>
    </location>
</feature>
<proteinExistence type="predicted"/>
<name>A0A0G4F0Q7_9ALVE</name>
<keyword evidence="2" id="KW-1133">Transmembrane helix</keyword>